<protein>
    <recommendedName>
        <fullName evidence="6">BHLH domain-containing protein</fullName>
    </recommendedName>
</protein>
<dbReference type="EMBL" id="SJOL01009280">
    <property type="protein sequence ID" value="TGZ58466.1"/>
    <property type="molecule type" value="Genomic_DNA"/>
</dbReference>
<keyword evidence="2" id="KW-0238">DNA-binding</keyword>
<dbReference type="InterPro" id="IPR036638">
    <property type="entry name" value="HLH_DNA-bd_sf"/>
</dbReference>
<gene>
    <name evidence="7" type="ORF">CRM22_009632</name>
</gene>
<accession>A0A4S2L858</accession>
<keyword evidence="8" id="KW-1185">Reference proteome</keyword>
<proteinExistence type="predicted"/>
<evidence type="ECO:0000256" key="4">
    <source>
        <dbReference type="ARBA" id="ARBA00023242"/>
    </source>
</evidence>
<dbReference type="Proteomes" id="UP000308267">
    <property type="component" value="Unassembled WGS sequence"/>
</dbReference>
<dbReference type="OrthoDB" id="10048995at2759"/>
<keyword evidence="1" id="KW-0805">Transcription regulation</keyword>
<evidence type="ECO:0000313" key="7">
    <source>
        <dbReference type="EMBL" id="TGZ58466.1"/>
    </source>
</evidence>
<evidence type="ECO:0000256" key="2">
    <source>
        <dbReference type="ARBA" id="ARBA00023125"/>
    </source>
</evidence>
<dbReference type="SMART" id="SM00353">
    <property type="entry name" value="HLH"/>
    <property type="match status" value="1"/>
</dbReference>
<comment type="caution">
    <text evidence="7">The sequence shown here is derived from an EMBL/GenBank/DDBJ whole genome shotgun (WGS) entry which is preliminary data.</text>
</comment>
<keyword evidence="3" id="KW-0804">Transcription</keyword>
<dbReference type="FunFam" id="4.10.280.10:FF:000035">
    <property type="entry name" value="Pancreas-specific transcription factor 1a"/>
    <property type="match status" value="1"/>
</dbReference>
<evidence type="ECO:0000256" key="5">
    <source>
        <dbReference type="SAM" id="MobiDB-lite"/>
    </source>
</evidence>
<dbReference type="AlphaFoldDB" id="A0A4S2L858"/>
<evidence type="ECO:0000256" key="3">
    <source>
        <dbReference type="ARBA" id="ARBA00023163"/>
    </source>
</evidence>
<dbReference type="PANTHER" id="PTHR23349:SF112">
    <property type="entry name" value="48 RELATED 1, ISOFORM B"/>
    <property type="match status" value="1"/>
</dbReference>
<dbReference type="SUPFAM" id="SSF47459">
    <property type="entry name" value="HLH, helix-loop-helix DNA-binding domain"/>
    <property type="match status" value="1"/>
</dbReference>
<dbReference type="CDD" id="cd11417">
    <property type="entry name" value="bHLH_TS_PTF1A"/>
    <property type="match status" value="1"/>
</dbReference>
<dbReference type="GO" id="GO:0000981">
    <property type="term" value="F:DNA-binding transcription factor activity, RNA polymerase II-specific"/>
    <property type="evidence" value="ECO:0007669"/>
    <property type="project" value="TreeGrafter"/>
</dbReference>
<dbReference type="GO" id="GO:0000977">
    <property type="term" value="F:RNA polymerase II transcription regulatory region sequence-specific DNA binding"/>
    <property type="evidence" value="ECO:0007669"/>
    <property type="project" value="TreeGrafter"/>
</dbReference>
<evidence type="ECO:0000313" key="8">
    <source>
        <dbReference type="Proteomes" id="UP000308267"/>
    </source>
</evidence>
<dbReference type="PROSITE" id="PS50888">
    <property type="entry name" value="BHLH"/>
    <property type="match status" value="1"/>
</dbReference>
<dbReference type="GO" id="GO:0046983">
    <property type="term" value="F:protein dimerization activity"/>
    <property type="evidence" value="ECO:0007669"/>
    <property type="project" value="InterPro"/>
</dbReference>
<dbReference type="Gene3D" id="4.10.280.10">
    <property type="entry name" value="Helix-loop-helix DNA-binding domain"/>
    <property type="match status" value="1"/>
</dbReference>
<sequence>MTQPTCQYPYYFPKYSSLDKYGGDMFPVTRLQNDQTVSWGVHLPGATTTTSLLVEARQLMHCLPLALTGNPEFQSLLDTSYASEMIDGQSNLLTNSPRFSSLSCDVQLRSQHDLHRGTRFPLGSITPESDLHSMGLVPEMNSFGSPSDTASFLTEGSVCPNISDSELEIEDVRTKFNHNSSRRALNDVKREVTFRQLKRARLRGFHNRKRVPGVQIFQRQAANLRERRRMQSINKAFEGLRAHIPTLPYEKRLSKVDTLRLAIGYIHFLQELVQNHSTEELVWRDRPNTGAESNEGDPADGLSRKSDDKSNVYTPHRRVDNGKFPIDMADDSGAPRNAGYGGGSLPNGKKIILNLPKQLLPLVTTFEADQSDTSGERAVGEKSMEAGLPSCPPTKASEYVLIGHSLSWYRERMPWSRGCGDNGVIGKNYTLVAKVWTPERLEPTE</sequence>
<reference evidence="7 8" key="1">
    <citation type="journal article" date="2019" name="BMC Genomics">
        <title>New insights from Opisthorchis felineus genome: update on genomics of the epidemiologically important liver flukes.</title>
        <authorList>
            <person name="Ershov N.I."/>
            <person name="Mordvinov V.A."/>
            <person name="Prokhortchouk E.B."/>
            <person name="Pakharukova M.Y."/>
            <person name="Gunbin K.V."/>
            <person name="Ustyantsev K."/>
            <person name="Genaev M.A."/>
            <person name="Blinov A.G."/>
            <person name="Mazur A."/>
            <person name="Boulygina E."/>
            <person name="Tsygankova S."/>
            <person name="Khrameeva E."/>
            <person name="Chekanov N."/>
            <person name="Fan G."/>
            <person name="Xiao A."/>
            <person name="Zhang H."/>
            <person name="Xu X."/>
            <person name="Yang H."/>
            <person name="Solovyev V."/>
            <person name="Lee S.M."/>
            <person name="Liu X."/>
            <person name="Afonnikov D.A."/>
            <person name="Skryabin K.G."/>
        </authorList>
    </citation>
    <scope>NUCLEOTIDE SEQUENCE [LARGE SCALE GENOMIC DNA]</scope>
    <source>
        <strain evidence="7">AK-0245</strain>
        <tissue evidence="7">Whole organism</tissue>
    </source>
</reference>
<dbReference type="STRING" id="147828.A0A4S2L858"/>
<feature type="compositionally biased region" description="Basic and acidic residues" evidence="5">
    <location>
        <begin position="374"/>
        <end position="384"/>
    </location>
</feature>
<organism evidence="7 8">
    <name type="scientific">Opisthorchis felineus</name>
    <dbReference type="NCBI Taxonomy" id="147828"/>
    <lineage>
        <taxon>Eukaryota</taxon>
        <taxon>Metazoa</taxon>
        <taxon>Spiralia</taxon>
        <taxon>Lophotrochozoa</taxon>
        <taxon>Platyhelminthes</taxon>
        <taxon>Trematoda</taxon>
        <taxon>Digenea</taxon>
        <taxon>Opisthorchiida</taxon>
        <taxon>Opisthorchiata</taxon>
        <taxon>Opisthorchiidae</taxon>
        <taxon>Opisthorchis</taxon>
    </lineage>
</organism>
<dbReference type="GO" id="GO:0032502">
    <property type="term" value="P:developmental process"/>
    <property type="evidence" value="ECO:0007669"/>
    <property type="project" value="TreeGrafter"/>
</dbReference>
<evidence type="ECO:0000259" key="6">
    <source>
        <dbReference type="PROSITE" id="PS50888"/>
    </source>
</evidence>
<dbReference type="InterPro" id="IPR011598">
    <property type="entry name" value="bHLH_dom"/>
</dbReference>
<feature type="domain" description="BHLH" evidence="6">
    <location>
        <begin position="217"/>
        <end position="269"/>
    </location>
</feature>
<name>A0A4S2L858_OPIFE</name>
<evidence type="ECO:0000256" key="1">
    <source>
        <dbReference type="ARBA" id="ARBA00023015"/>
    </source>
</evidence>
<dbReference type="PANTHER" id="PTHR23349">
    <property type="entry name" value="BASIC HELIX-LOOP-HELIX TRANSCRIPTION FACTOR, TWIST"/>
    <property type="match status" value="1"/>
</dbReference>
<keyword evidence="4" id="KW-0539">Nucleus</keyword>
<dbReference type="InterPro" id="IPR050283">
    <property type="entry name" value="E-box_TF_Regulators"/>
</dbReference>
<dbReference type="Pfam" id="PF00010">
    <property type="entry name" value="HLH"/>
    <property type="match status" value="1"/>
</dbReference>
<feature type="region of interest" description="Disordered" evidence="5">
    <location>
        <begin position="284"/>
        <end position="341"/>
    </location>
</feature>
<feature type="region of interest" description="Disordered" evidence="5">
    <location>
        <begin position="371"/>
        <end position="390"/>
    </location>
</feature>